<evidence type="ECO:0000313" key="3">
    <source>
        <dbReference type="Proteomes" id="UP001058974"/>
    </source>
</evidence>
<dbReference type="PANTHER" id="PTHR34222:SF91">
    <property type="match status" value="1"/>
</dbReference>
<dbReference type="Gramene" id="Psat01G0470900-T1">
    <property type="protein sequence ID" value="KAI5446966.1"/>
    <property type="gene ID" value="KIW84_014709"/>
</dbReference>
<keyword evidence="3" id="KW-1185">Reference proteome</keyword>
<dbReference type="EMBL" id="JAMSHJ010000001">
    <property type="protein sequence ID" value="KAI5446966.1"/>
    <property type="molecule type" value="Genomic_DNA"/>
</dbReference>
<sequence length="249" mass="28140">MVNNRNRSRASAAETTLAANMTYKMKHRWSQILAVMATMTKRVPPTPPWQENDCVFMFLVGLNKYLNEVRGKVLGKISLSTLRETFVEIRREEAQQGIMMGKTPRSSESEGSTLATRNLDEEKRSDTVPLCDHCKHEWHTRETCWKLKGKHPNWKKKCGHAFQASNSDKGHQSPSNQLALTTEHLDKPYKLLESPTHSCSIATKGNQKIKIADGSFSAIAGFELRKMIRSAKENGGLYYLDIGYASQLP</sequence>
<name>A0A9D5BNZ2_PEA</name>
<dbReference type="Proteomes" id="UP001058974">
    <property type="component" value="Chromosome 1"/>
</dbReference>
<dbReference type="AlphaFoldDB" id="A0A9D5BNZ2"/>
<protein>
    <submittedName>
        <fullName evidence="2">Uncharacterized protein</fullName>
    </submittedName>
</protein>
<proteinExistence type="predicted"/>
<organism evidence="2 3">
    <name type="scientific">Pisum sativum</name>
    <name type="common">Garden pea</name>
    <name type="synonym">Lathyrus oleraceus</name>
    <dbReference type="NCBI Taxonomy" id="3888"/>
    <lineage>
        <taxon>Eukaryota</taxon>
        <taxon>Viridiplantae</taxon>
        <taxon>Streptophyta</taxon>
        <taxon>Embryophyta</taxon>
        <taxon>Tracheophyta</taxon>
        <taxon>Spermatophyta</taxon>
        <taxon>Magnoliopsida</taxon>
        <taxon>eudicotyledons</taxon>
        <taxon>Gunneridae</taxon>
        <taxon>Pentapetalae</taxon>
        <taxon>rosids</taxon>
        <taxon>fabids</taxon>
        <taxon>Fabales</taxon>
        <taxon>Fabaceae</taxon>
        <taxon>Papilionoideae</taxon>
        <taxon>50 kb inversion clade</taxon>
        <taxon>NPAAA clade</taxon>
        <taxon>Hologalegina</taxon>
        <taxon>IRL clade</taxon>
        <taxon>Fabeae</taxon>
        <taxon>Lathyrus</taxon>
    </lineage>
</organism>
<gene>
    <name evidence="2" type="ORF">KIW84_014709</name>
</gene>
<accession>A0A9D5BNZ2</accession>
<feature type="region of interest" description="Disordered" evidence="1">
    <location>
        <begin position="97"/>
        <end position="118"/>
    </location>
</feature>
<evidence type="ECO:0000313" key="2">
    <source>
        <dbReference type="EMBL" id="KAI5446966.1"/>
    </source>
</evidence>
<reference evidence="2 3" key="1">
    <citation type="journal article" date="2022" name="Nat. Genet.">
        <title>Improved pea reference genome and pan-genome highlight genomic features and evolutionary characteristics.</title>
        <authorList>
            <person name="Yang T."/>
            <person name="Liu R."/>
            <person name="Luo Y."/>
            <person name="Hu S."/>
            <person name="Wang D."/>
            <person name="Wang C."/>
            <person name="Pandey M.K."/>
            <person name="Ge S."/>
            <person name="Xu Q."/>
            <person name="Li N."/>
            <person name="Li G."/>
            <person name="Huang Y."/>
            <person name="Saxena R.K."/>
            <person name="Ji Y."/>
            <person name="Li M."/>
            <person name="Yan X."/>
            <person name="He Y."/>
            <person name="Liu Y."/>
            <person name="Wang X."/>
            <person name="Xiang C."/>
            <person name="Varshney R.K."/>
            <person name="Ding H."/>
            <person name="Gao S."/>
            <person name="Zong X."/>
        </authorList>
    </citation>
    <scope>NUCLEOTIDE SEQUENCE [LARGE SCALE GENOMIC DNA]</scope>
    <source>
        <strain evidence="2 3">cv. Zhongwan 6</strain>
    </source>
</reference>
<comment type="caution">
    <text evidence="2">The sequence shown here is derived from an EMBL/GenBank/DDBJ whole genome shotgun (WGS) entry which is preliminary data.</text>
</comment>
<evidence type="ECO:0000256" key="1">
    <source>
        <dbReference type="SAM" id="MobiDB-lite"/>
    </source>
</evidence>
<dbReference type="PANTHER" id="PTHR34222">
    <property type="entry name" value="GAG_PRE-INTEGRS DOMAIN-CONTAINING PROTEIN"/>
    <property type="match status" value="1"/>
</dbReference>
<feature type="compositionally biased region" description="Polar residues" evidence="1">
    <location>
        <begin position="104"/>
        <end position="116"/>
    </location>
</feature>